<protein>
    <submittedName>
        <fullName evidence="2">Uncharacterized protein</fullName>
    </submittedName>
</protein>
<dbReference type="OrthoDB" id="4217568at2"/>
<sequence>MLFSIPESGWWLIAVAATVFFMAGVLALPIGLKVPDELRSTMDQQWRRGRRAFYVLTPVILSVVLAVNLLRPEPAPTILFLYSVTIASIPVALFPIRGRVVKDYIARQQNPGTMVKPDRLATAWIVGFLLTVCLVAVMALMVTSYGS</sequence>
<feature type="transmembrane region" description="Helical" evidence="1">
    <location>
        <begin position="12"/>
        <end position="32"/>
    </location>
</feature>
<organism evidence="2 3">
    <name type="scientific">Actinorugispora endophytica</name>
    <dbReference type="NCBI Taxonomy" id="1605990"/>
    <lineage>
        <taxon>Bacteria</taxon>
        <taxon>Bacillati</taxon>
        <taxon>Actinomycetota</taxon>
        <taxon>Actinomycetes</taxon>
        <taxon>Streptosporangiales</taxon>
        <taxon>Nocardiopsidaceae</taxon>
        <taxon>Actinorugispora</taxon>
    </lineage>
</organism>
<dbReference type="AlphaFoldDB" id="A0A4R6UXS8"/>
<name>A0A4R6UXS8_9ACTN</name>
<reference evidence="2 3" key="1">
    <citation type="submission" date="2019-03" db="EMBL/GenBank/DDBJ databases">
        <title>Genomic Encyclopedia of Type Strains, Phase IV (KMG-IV): sequencing the most valuable type-strain genomes for metagenomic binning, comparative biology and taxonomic classification.</title>
        <authorList>
            <person name="Goeker M."/>
        </authorList>
    </citation>
    <scope>NUCLEOTIDE SEQUENCE [LARGE SCALE GENOMIC DNA]</scope>
    <source>
        <strain evidence="2 3">DSM 46770</strain>
    </source>
</reference>
<keyword evidence="1" id="KW-0472">Membrane</keyword>
<keyword evidence="3" id="KW-1185">Reference proteome</keyword>
<feature type="transmembrane region" description="Helical" evidence="1">
    <location>
        <begin position="52"/>
        <end position="71"/>
    </location>
</feature>
<dbReference type="RefSeq" id="WP_133741599.1">
    <property type="nucleotide sequence ID" value="NZ_SNYN01000007.1"/>
</dbReference>
<evidence type="ECO:0000313" key="2">
    <source>
        <dbReference type="EMBL" id="TDQ52249.1"/>
    </source>
</evidence>
<dbReference type="Proteomes" id="UP000295281">
    <property type="component" value="Unassembled WGS sequence"/>
</dbReference>
<feature type="transmembrane region" description="Helical" evidence="1">
    <location>
        <begin position="121"/>
        <end position="142"/>
    </location>
</feature>
<evidence type="ECO:0000313" key="3">
    <source>
        <dbReference type="Proteomes" id="UP000295281"/>
    </source>
</evidence>
<comment type="caution">
    <text evidence="2">The sequence shown here is derived from an EMBL/GenBank/DDBJ whole genome shotgun (WGS) entry which is preliminary data.</text>
</comment>
<keyword evidence="1" id="KW-1133">Transmembrane helix</keyword>
<gene>
    <name evidence="2" type="ORF">EV190_10781</name>
</gene>
<evidence type="ECO:0000256" key="1">
    <source>
        <dbReference type="SAM" id="Phobius"/>
    </source>
</evidence>
<accession>A0A4R6UXS8</accession>
<keyword evidence="1" id="KW-0812">Transmembrane</keyword>
<dbReference type="EMBL" id="SNYN01000007">
    <property type="protein sequence ID" value="TDQ52249.1"/>
    <property type="molecule type" value="Genomic_DNA"/>
</dbReference>
<feature type="transmembrane region" description="Helical" evidence="1">
    <location>
        <begin position="77"/>
        <end position="100"/>
    </location>
</feature>
<proteinExistence type="predicted"/>